<keyword evidence="7" id="KW-1185">Reference proteome</keyword>
<proteinExistence type="inferred from homology"/>
<dbReference type="Gene3D" id="1.10.10.10">
    <property type="entry name" value="Winged helix-like DNA-binding domain superfamily/Winged helix DNA-binding domain"/>
    <property type="match status" value="1"/>
</dbReference>
<dbReference type="InterPro" id="IPR005119">
    <property type="entry name" value="LysR_subst-bd"/>
</dbReference>
<evidence type="ECO:0000256" key="4">
    <source>
        <dbReference type="ARBA" id="ARBA00023163"/>
    </source>
</evidence>
<feature type="domain" description="HTH lysR-type" evidence="5">
    <location>
        <begin position="1"/>
        <end position="58"/>
    </location>
</feature>
<keyword evidence="3" id="KW-0238">DNA-binding</keyword>
<protein>
    <submittedName>
        <fullName evidence="6">LysR family transcriptional regulator</fullName>
    </submittedName>
</protein>
<dbReference type="Gene3D" id="3.40.190.290">
    <property type="match status" value="1"/>
</dbReference>
<dbReference type="SUPFAM" id="SSF46785">
    <property type="entry name" value="Winged helix' DNA-binding domain"/>
    <property type="match status" value="1"/>
</dbReference>
<reference evidence="6 7" key="1">
    <citation type="submission" date="2024-12" db="EMBL/GenBank/DDBJ databases">
        <authorList>
            <person name="Li X."/>
            <person name="Zhang D."/>
        </authorList>
    </citation>
    <scope>NUCLEOTIDE SEQUENCE [LARGE SCALE GENOMIC DNA]</scope>
    <source>
        <strain evidence="6 7">JCM19602</strain>
    </source>
</reference>
<dbReference type="SUPFAM" id="SSF53850">
    <property type="entry name" value="Periplasmic binding protein-like II"/>
    <property type="match status" value="1"/>
</dbReference>
<keyword evidence="4" id="KW-0804">Transcription</keyword>
<evidence type="ECO:0000313" key="6">
    <source>
        <dbReference type="EMBL" id="MFL8939237.1"/>
    </source>
</evidence>
<dbReference type="PRINTS" id="PR00039">
    <property type="entry name" value="HTHLYSR"/>
</dbReference>
<dbReference type="Pfam" id="PF00126">
    <property type="entry name" value="HTH_1"/>
    <property type="match status" value="1"/>
</dbReference>
<evidence type="ECO:0000313" key="7">
    <source>
        <dbReference type="Proteomes" id="UP001628668"/>
    </source>
</evidence>
<dbReference type="InterPro" id="IPR036388">
    <property type="entry name" value="WH-like_DNA-bd_sf"/>
</dbReference>
<sequence length="304" mass="34023">MEINQLKAFELVARLGSYSKASRYLDVSQPTISLRIKELEKDVGGYLFVRSGKRMVLTELGKGFLPYARQALEILTKGKERALSIKEGTRGEIAIGTLPTFTNGPFTSIVMEMQHRFPDIDVTIHTGHNQQIIDMLYDGFVKMGLITSPFFNKDLKKLHTIKETLVFVAHHSHPLTGMKGYGIEDIFASGKPYIMTDWSEESKHLQKTHIHFGTDSIELPPATALDFIRQEMGAALLTESMVSQLIKKGILVKLEPNDMPVLYREIALISLDREQSLPPAAQLFVKTVKSGSWGQVGTTEKVAF</sequence>
<dbReference type="PANTHER" id="PTHR30126">
    <property type="entry name" value="HTH-TYPE TRANSCRIPTIONAL REGULATOR"/>
    <property type="match status" value="1"/>
</dbReference>
<dbReference type="InterPro" id="IPR000847">
    <property type="entry name" value="LysR_HTH_N"/>
</dbReference>
<name>A0ABW8VV62_9BACI</name>
<evidence type="ECO:0000259" key="5">
    <source>
        <dbReference type="PROSITE" id="PS50931"/>
    </source>
</evidence>
<evidence type="ECO:0000256" key="1">
    <source>
        <dbReference type="ARBA" id="ARBA00009437"/>
    </source>
</evidence>
<keyword evidence="2" id="KW-0805">Transcription regulation</keyword>
<organism evidence="6 7">
    <name type="scientific">Rossellomorea oryzaecorticis</name>
    <dbReference type="NCBI Taxonomy" id="1396505"/>
    <lineage>
        <taxon>Bacteria</taxon>
        <taxon>Bacillati</taxon>
        <taxon>Bacillota</taxon>
        <taxon>Bacilli</taxon>
        <taxon>Bacillales</taxon>
        <taxon>Bacillaceae</taxon>
        <taxon>Rossellomorea</taxon>
    </lineage>
</organism>
<dbReference type="InterPro" id="IPR036390">
    <property type="entry name" value="WH_DNA-bd_sf"/>
</dbReference>
<dbReference type="PANTHER" id="PTHR30126:SF40">
    <property type="entry name" value="HTH-TYPE TRANSCRIPTIONAL REGULATOR GLTR"/>
    <property type="match status" value="1"/>
</dbReference>
<dbReference type="PROSITE" id="PS50931">
    <property type="entry name" value="HTH_LYSR"/>
    <property type="match status" value="1"/>
</dbReference>
<dbReference type="Pfam" id="PF03466">
    <property type="entry name" value="LysR_substrate"/>
    <property type="match status" value="1"/>
</dbReference>
<comment type="similarity">
    <text evidence="1">Belongs to the LysR transcriptional regulatory family.</text>
</comment>
<dbReference type="Proteomes" id="UP001628668">
    <property type="component" value="Unassembled WGS sequence"/>
</dbReference>
<dbReference type="CDD" id="cd05466">
    <property type="entry name" value="PBP2_LTTR_substrate"/>
    <property type="match status" value="1"/>
</dbReference>
<dbReference type="RefSeq" id="WP_411160567.1">
    <property type="nucleotide sequence ID" value="NZ_JBJOSA010000033.1"/>
</dbReference>
<evidence type="ECO:0000256" key="2">
    <source>
        <dbReference type="ARBA" id="ARBA00023015"/>
    </source>
</evidence>
<accession>A0ABW8VV62</accession>
<comment type="caution">
    <text evidence="6">The sequence shown here is derived from an EMBL/GenBank/DDBJ whole genome shotgun (WGS) entry which is preliminary data.</text>
</comment>
<evidence type="ECO:0000256" key="3">
    <source>
        <dbReference type="ARBA" id="ARBA00023125"/>
    </source>
</evidence>
<dbReference type="EMBL" id="JBJOSA010000033">
    <property type="protein sequence ID" value="MFL8939237.1"/>
    <property type="molecule type" value="Genomic_DNA"/>
</dbReference>
<gene>
    <name evidence="6" type="ORF">ACKA06_20970</name>
</gene>